<dbReference type="InParanoid" id="A0A674N093"/>
<dbReference type="GeneTree" id="ENSGT00940000165756"/>
<keyword evidence="3" id="KW-1185">Reference proteome</keyword>
<dbReference type="PANTHER" id="PTHR33198:SF19">
    <property type="entry name" value="CCHC-TYPE DOMAIN-CONTAINING PROTEIN"/>
    <property type="match status" value="1"/>
</dbReference>
<dbReference type="Pfam" id="PF03732">
    <property type="entry name" value="Retrotrans_gag"/>
    <property type="match status" value="1"/>
</dbReference>
<feature type="domain" description="Retrotransposon gag" evidence="1">
    <location>
        <begin position="39"/>
        <end position="119"/>
    </location>
</feature>
<organism evidence="2 3">
    <name type="scientific">Takifugu rubripes</name>
    <name type="common">Japanese pufferfish</name>
    <name type="synonym">Fugu rubripes</name>
    <dbReference type="NCBI Taxonomy" id="31033"/>
    <lineage>
        <taxon>Eukaryota</taxon>
        <taxon>Metazoa</taxon>
        <taxon>Chordata</taxon>
        <taxon>Craniata</taxon>
        <taxon>Vertebrata</taxon>
        <taxon>Euteleostomi</taxon>
        <taxon>Actinopterygii</taxon>
        <taxon>Neopterygii</taxon>
        <taxon>Teleostei</taxon>
        <taxon>Neoteleostei</taxon>
        <taxon>Acanthomorphata</taxon>
        <taxon>Eupercaria</taxon>
        <taxon>Tetraodontiformes</taxon>
        <taxon>Tetradontoidea</taxon>
        <taxon>Tetraodontidae</taxon>
        <taxon>Takifugu</taxon>
    </lineage>
</organism>
<dbReference type="PANTHER" id="PTHR33198">
    <property type="entry name" value="ANK_REP_REGION DOMAIN-CONTAINING PROTEIN-RELATED"/>
    <property type="match status" value="1"/>
</dbReference>
<evidence type="ECO:0000313" key="3">
    <source>
        <dbReference type="Proteomes" id="UP000005226"/>
    </source>
</evidence>
<dbReference type="InterPro" id="IPR005162">
    <property type="entry name" value="Retrotrans_gag_dom"/>
</dbReference>
<proteinExistence type="predicted"/>
<dbReference type="Ensembl" id="ENSTRUT00000075082.1">
    <property type="protein sequence ID" value="ENSTRUP00000066722.1"/>
    <property type="gene ID" value="ENSTRUG00000027320.1"/>
</dbReference>
<evidence type="ECO:0000259" key="1">
    <source>
        <dbReference type="Pfam" id="PF03732"/>
    </source>
</evidence>
<protein>
    <recommendedName>
        <fullName evidence="1">Retrotransposon gag domain-containing protein</fullName>
    </recommendedName>
</protein>
<reference evidence="2 3" key="1">
    <citation type="journal article" date="2011" name="Genome Biol. Evol.">
        <title>Integration of the genetic map and genome assembly of fugu facilitates insights into distinct features of genome evolution in teleosts and mammals.</title>
        <authorList>
            <person name="Kai W."/>
            <person name="Kikuchi K."/>
            <person name="Tohari S."/>
            <person name="Chew A.K."/>
            <person name="Tay A."/>
            <person name="Fujiwara A."/>
            <person name="Hosoya S."/>
            <person name="Suetake H."/>
            <person name="Naruse K."/>
            <person name="Brenner S."/>
            <person name="Suzuki Y."/>
            <person name="Venkatesh B."/>
        </authorList>
    </citation>
    <scope>NUCLEOTIDE SEQUENCE [LARGE SCALE GENOMIC DNA]</scope>
</reference>
<reference evidence="2" key="3">
    <citation type="submission" date="2025-09" db="UniProtKB">
        <authorList>
            <consortium name="Ensembl"/>
        </authorList>
    </citation>
    <scope>IDENTIFICATION</scope>
</reference>
<dbReference type="OMA" id="AINWELA"/>
<dbReference type="Proteomes" id="UP000005226">
    <property type="component" value="Chromosome 22"/>
</dbReference>
<sequence length="191" mass="21649">MALFGVMGEFKPEKDPWSADKVATLLSVMGATTYGLLRNLAQPNKPKDKTFEEIVTVLKGHFEPKPLLVAERFHFNRCTQKANQPVAQYVVELKQCAANCEFGANLDASLRDWFVSGMQNEACQRRLLSKNDLTFAKACDNMETADREQRQLRGMKSETDTSKGMLFQGKCRAHTIKRNWSAKEKHKICDS</sequence>
<evidence type="ECO:0000313" key="2">
    <source>
        <dbReference type="Ensembl" id="ENSTRUP00000066722.1"/>
    </source>
</evidence>
<reference evidence="2" key="2">
    <citation type="submission" date="2025-08" db="UniProtKB">
        <authorList>
            <consortium name="Ensembl"/>
        </authorList>
    </citation>
    <scope>IDENTIFICATION</scope>
</reference>
<accession>A0A674N093</accession>
<name>A0A674N093_TAKRU</name>
<dbReference type="AlphaFoldDB" id="A0A674N093"/>